<feature type="compositionally biased region" description="Polar residues" evidence="1">
    <location>
        <begin position="51"/>
        <end position="76"/>
    </location>
</feature>
<feature type="compositionally biased region" description="Basic residues" evidence="1">
    <location>
        <begin position="1"/>
        <end position="12"/>
    </location>
</feature>
<comment type="caution">
    <text evidence="2">The sequence shown here is derived from an EMBL/GenBank/DDBJ whole genome shotgun (WGS) entry which is preliminary data.</text>
</comment>
<feature type="region of interest" description="Disordered" evidence="1">
    <location>
        <begin position="1"/>
        <end position="76"/>
    </location>
</feature>
<sequence length="76" mass="8247">ELSGTHKQRHSNKTQQQDSTTTNTTTSETSSTDVSRTNSCSECFPADSVIRINSPNGFQPLTITDSIPTETSQKGK</sequence>
<organism evidence="2 3">
    <name type="scientific">Rotaria sordida</name>
    <dbReference type="NCBI Taxonomy" id="392033"/>
    <lineage>
        <taxon>Eukaryota</taxon>
        <taxon>Metazoa</taxon>
        <taxon>Spiralia</taxon>
        <taxon>Gnathifera</taxon>
        <taxon>Rotifera</taxon>
        <taxon>Eurotatoria</taxon>
        <taxon>Bdelloidea</taxon>
        <taxon>Philodinida</taxon>
        <taxon>Philodinidae</taxon>
        <taxon>Rotaria</taxon>
    </lineage>
</organism>
<evidence type="ECO:0000256" key="1">
    <source>
        <dbReference type="SAM" id="MobiDB-lite"/>
    </source>
</evidence>
<accession>A0A820KNP2</accession>
<dbReference type="Proteomes" id="UP000663823">
    <property type="component" value="Unassembled WGS sequence"/>
</dbReference>
<evidence type="ECO:0000313" key="3">
    <source>
        <dbReference type="Proteomes" id="UP000663823"/>
    </source>
</evidence>
<feature type="non-terminal residue" evidence="2">
    <location>
        <position position="1"/>
    </location>
</feature>
<evidence type="ECO:0000313" key="2">
    <source>
        <dbReference type="EMBL" id="CAF4342983.1"/>
    </source>
</evidence>
<proteinExistence type="predicted"/>
<feature type="compositionally biased region" description="Low complexity" evidence="1">
    <location>
        <begin position="14"/>
        <end position="37"/>
    </location>
</feature>
<name>A0A820KNP2_9BILA</name>
<dbReference type="EMBL" id="CAJOAX010060881">
    <property type="protein sequence ID" value="CAF4342983.1"/>
    <property type="molecule type" value="Genomic_DNA"/>
</dbReference>
<reference evidence="2" key="1">
    <citation type="submission" date="2021-02" db="EMBL/GenBank/DDBJ databases">
        <authorList>
            <person name="Nowell W R."/>
        </authorList>
    </citation>
    <scope>NUCLEOTIDE SEQUENCE</scope>
</reference>
<protein>
    <submittedName>
        <fullName evidence="2">Uncharacterized protein</fullName>
    </submittedName>
</protein>
<gene>
    <name evidence="2" type="ORF">OTI717_LOCUS43305</name>
</gene>
<dbReference type="AlphaFoldDB" id="A0A820KNP2"/>